<feature type="compositionally biased region" description="Polar residues" evidence="1">
    <location>
        <begin position="517"/>
        <end position="528"/>
    </location>
</feature>
<dbReference type="OrthoDB" id="5418627at2759"/>
<feature type="region of interest" description="Disordered" evidence="1">
    <location>
        <begin position="250"/>
        <end position="550"/>
    </location>
</feature>
<feature type="region of interest" description="Disordered" evidence="1">
    <location>
        <begin position="1"/>
        <end position="33"/>
    </location>
</feature>
<evidence type="ECO:0000256" key="1">
    <source>
        <dbReference type="SAM" id="MobiDB-lite"/>
    </source>
</evidence>
<dbReference type="GeneID" id="27355200"/>
<dbReference type="AlphaFoldDB" id="A0A0D2AXV7"/>
<proteinExistence type="predicted"/>
<feature type="compositionally biased region" description="Low complexity" evidence="1">
    <location>
        <begin position="144"/>
        <end position="171"/>
    </location>
</feature>
<feature type="compositionally biased region" description="Polar residues" evidence="1">
    <location>
        <begin position="1"/>
        <end position="12"/>
    </location>
</feature>
<accession>A0A0D2AXV7</accession>
<feature type="compositionally biased region" description="Pro residues" evidence="1">
    <location>
        <begin position="420"/>
        <end position="430"/>
    </location>
</feature>
<keyword evidence="3" id="KW-1185">Reference proteome</keyword>
<reference evidence="2 3" key="1">
    <citation type="submission" date="2015-01" db="EMBL/GenBank/DDBJ databases">
        <title>The Genome Sequence of Exophiala oligosperma CBS72588.</title>
        <authorList>
            <consortium name="The Broad Institute Genomics Platform"/>
            <person name="Cuomo C."/>
            <person name="de Hoog S."/>
            <person name="Gorbushina A."/>
            <person name="Stielow B."/>
            <person name="Teixiera M."/>
            <person name="Abouelleil A."/>
            <person name="Chapman S.B."/>
            <person name="Priest M."/>
            <person name="Young S.K."/>
            <person name="Wortman J."/>
            <person name="Nusbaum C."/>
            <person name="Birren B."/>
        </authorList>
    </citation>
    <scope>NUCLEOTIDE SEQUENCE [LARGE SCALE GENOMIC DNA]</scope>
    <source>
        <strain evidence="2 3">CBS 72588</strain>
    </source>
</reference>
<evidence type="ECO:0000313" key="2">
    <source>
        <dbReference type="EMBL" id="KIW44671.1"/>
    </source>
</evidence>
<gene>
    <name evidence="2" type="ORF">PV06_03126</name>
</gene>
<feature type="region of interest" description="Disordered" evidence="1">
    <location>
        <begin position="210"/>
        <end position="233"/>
    </location>
</feature>
<feature type="region of interest" description="Disordered" evidence="1">
    <location>
        <begin position="144"/>
        <end position="194"/>
    </location>
</feature>
<dbReference type="EMBL" id="KN847334">
    <property type="protein sequence ID" value="KIW44671.1"/>
    <property type="molecule type" value="Genomic_DNA"/>
</dbReference>
<dbReference type="VEuPathDB" id="FungiDB:PV06_03126"/>
<sequence length="550" mass="58338">MYKNSAQMNHYMSRSGLPSPDNTNTSDSEADIADILDRKRRELDEEVAKFKATKDREFREFERDLRSRRRNQGYDISPSKRSVSGNTSPLSLLCSTHNVVGNGWTAGQKSKREGNGVGEKIIKAAPLSKPTLSLDKLNITAGSVPPTHSLSTPPTPSFFPSRSPSDGSSATITPPRLQSTNKRPPTPGVEKNDSFAGVFIPAYLPLLESQDRRPSVRGPQALTSDEEEKKQVQLNDEIKLEAERQRAALVESSHSLPEQPVSPTVLATKRTRSAPQMGSSAGASVGASLPSALRTASGGHRGHKHKKKHVTFQLADSKVVEPSSSYEESPVSAGSPSGSSGSTATLTFQQTVEDVDAELDIAPNFGVNGDGHRHEPDAQPSEEQQTSPRSAGGSGSANSKKSASLRERRRGKGGRFLSPMPSPLPSPAPSPTIAADNDNSLLASAEESGFSGGLTGADDGGSGVGFFELDEELASPGLREKSMELELGIDSQVGGSDGEGRRRRREDGGGGDDESTNKMTTGSFTSGSVPIDIIRPTGTITPSWVGSFGH</sequence>
<feature type="compositionally biased region" description="Gly residues" evidence="1">
    <location>
        <begin position="450"/>
        <end position="464"/>
    </location>
</feature>
<name>A0A0D2AXV7_9EURO</name>
<dbReference type="RefSeq" id="XP_016264887.1">
    <property type="nucleotide sequence ID" value="XM_016403882.1"/>
</dbReference>
<dbReference type="HOGENOM" id="CLU_556852_0_0_1"/>
<feature type="compositionally biased region" description="Low complexity" evidence="1">
    <location>
        <begin position="320"/>
        <end position="345"/>
    </location>
</feature>
<evidence type="ECO:0000313" key="3">
    <source>
        <dbReference type="Proteomes" id="UP000053342"/>
    </source>
</evidence>
<feature type="compositionally biased region" description="Basic residues" evidence="1">
    <location>
        <begin position="300"/>
        <end position="310"/>
    </location>
</feature>
<dbReference type="Proteomes" id="UP000053342">
    <property type="component" value="Unassembled WGS sequence"/>
</dbReference>
<organism evidence="2 3">
    <name type="scientific">Exophiala oligosperma</name>
    <dbReference type="NCBI Taxonomy" id="215243"/>
    <lineage>
        <taxon>Eukaryota</taxon>
        <taxon>Fungi</taxon>
        <taxon>Dikarya</taxon>
        <taxon>Ascomycota</taxon>
        <taxon>Pezizomycotina</taxon>
        <taxon>Eurotiomycetes</taxon>
        <taxon>Chaetothyriomycetidae</taxon>
        <taxon>Chaetothyriales</taxon>
        <taxon>Herpotrichiellaceae</taxon>
        <taxon>Exophiala</taxon>
    </lineage>
</organism>
<feature type="compositionally biased region" description="Low complexity" evidence="1">
    <location>
        <begin position="278"/>
        <end position="292"/>
    </location>
</feature>
<protein>
    <submittedName>
        <fullName evidence="2">Uncharacterized protein</fullName>
    </submittedName>
</protein>